<evidence type="ECO:0000256" key="7">
    <source>
        <dbReference type="RuleBase" id="RU363037"/>
    </source>
</evidence>
<evidence type="ECO:0000313" key="10">
    <source>
        <dbReference type="Proteomes" id="UP000198461"/>
    </source>
</evidence>
<keyword evidence="1 7" id="KW-0436">Ligase</keyword>
<dbReference type="STRING" id="364032.SAMN05443662_1053"/>
<dbReference type="GO" id="GO:0005524">
    <property type="term" value="F:ATP binding"/>
    <property type="evidence" value="ECO:0007669"/>
    <property type="project" value="UniProtKB-KW"/>
</dbReference>
<dbReference type="InterPro" id="IPR049940">
    <property type="entry name" value="GluQ/Sye"/>
</dbReference>
<dbReference type="OrthoDB" id="9807503at2"/>
<dbReference type="PANTHER" id="PTHR43311">
    <property type="entry name" value="GLUTAMATE--TRNA LIGASE"/>
    <property type="match status" value="1"/>
</dbReference>
<keyword evidence="7" id="KW-0648">Protein biosynthesis</keyword>
<dbReference type="Gene3D" id="3.40.50.620">
    <property type="entry name" value="HUPs"/>
    <property type="match status" value="1"/>
</dbReference>
<dbReference type="Proteomes" id="UP000198461">
    <property type="component" value="Unassembled WGS sequence"/>
</dbReference>
<dbReference type="RefSeq" id="WP_074201322.1">
    <property type="nucleotide sequence ID" value="NZ_FSRE01000002.1"/>
</dbReference>
<accession>A0A1N6FEV9</accession>
<keyword evidence="2" id="KW-0479">Metal-binding</keyword>
<dbReference type="EMBL" id="FSRE01000002">
    <property type="protein sequence ID" value="SIN93843.1"/>
    <property type="molecule type" value="Genomic_DNA"/>
</dbReference>
<dbReference type="GO" id="GO:0006400">
    <property type="term" value="P:tRNA modification"/>
    <property type="evidence" value="ECO:0007669"/>
    <property type="project" value="InterPro"/>
</dbReference>
<dbReference type="InterPro" id="IPR020058">
    <property type="entry name" value="Glu/Gln-tRNA-synth_Ib_cat-dom"/>
</dbReference>
<proteinExistence type="inferred from homology"/>
<dbReference type="GO" id="GO:0008270">
    <property type="term" value="F:zinc ion binding"/>
    <property type="evidence" value="ECO:0007669"/>
    <property type="project" value="InterPro"/>
</dbReference>
<evidence type="ECO:0000313" key="9">
    <source>
        <dbReference type="EMBL" id="SIN93843.1"/>
    </source>
</evidence>
<keyword evidence="4" id="KW-0862">Zinc</keyword>
<dbReference type="NCBIfam" id="TIGR03838">
    <property type="entry name" value="queuosine_YadB"/>
    <property type="match status" value="1"/>
</dbReference>
<dbReference type="AlphaFoldDB" id="A0A1N6FEV9"/>
<dbReference type="GO" id="GO:0004818">
    <property type="term" value="F:glutamate-tRNA ligase activity"/>
    <property type="evidence" value="ECO:0007669"/>
    <property type="project" value="TreeGrafter"/>
</dbReference>
<dbReference type="SUPFAM" id="SSF52374">
    <property type="entry name" value="Nucleotidylyl transferase"/>
    <property type="match status" value="1"/>
</dbReference>
<gene>
    <name evidence="9" type="ORF">SAMN05443662_1053</name>
</gene>
<dbReference type="InterPro" id="IPR000924">
    <property type="entry name" value="Glu/Gln-tRNA-synth"/>
</dbReference>
<dbReference type="GO" id="GO:0005829">
    <property type="term" value="C:cytosol"/>
    <property type="evidence" value="ECO:0007669"/>
    <property type="project" value="TreeGrafter"/>
</dbReference>
<evidence type="ECO:0000256" key="6">
    <source>
        <dbReference type="ARBA" id="ARBA00023146"/>
    </source>
</evidence>
<feature type="domain" description="Glutamyl/glutaminyl-tRNA synthetase class Ib catalytic" evidence="8">
    <location>
        <begin position="13"/>
        <end position="244"/>
    </location>
</feature>
<evidence type="ECO:0000256" key="4">
    <source>
        <dbReference type="ARBA" id="ARBA00022833"/>
    </source>
</evidence>
<keyword evidence="5 7" id="KW-0067">ATP-binding</keyword>
<evidence type="ECO:0000256" key="3">
    <source>
        <dbReference type="ARBA" id="ARBA00022741"/>
    </source>
</evidence>
<keyword evidence="6 7" id="KW-0030">Aminoacyl-tRNA synthetase</keyword>
<evidence type="ECO:0000256" key="2">
    <source>
        <dbReference type="ARBA" id="ARBA00022723"/>
    </source>
</evidence>
<protein>
    <submittedName>
        <fullName evidence="9">Glutamyl-Q tRNA(Asp) synthetase</fullName>
    </submittedName>
</protein>
<dbReference type="Pfam" id="PF00749">
    <property type="entry name" value="tRNA-synt_1c"/>
    <property type="match status" value="1"/>
</dbReference>
<keyword evidence="3 7" id="KW-0547">Nucleotide-binding</keyword>
<evidence type="ECO:0000259" key="8">
    <source>
        <dbReference type="Pfam" id="PF00749"/>
    </source>
</evidence>
<dbReference type="PANTHER" id="PTHR43311:SF1">
    <property type="entry name" value="GLUTAMYL-Q TRNA(ASP) SYNTHETASE"/>
    <property type="match status" value="1"/>
</dbReference>
<dbReference type="PRINTS" id="PR00987">
    <property type="entry name" value="TRNASYNTHGLU"/>
</dbReference>
<dbReference type="GO" id="GO:0006424">
    <property type="term" value="P:glutamyl-tRNA aminoacylation"/>
    <property type="evidence" value="ECO:0007669"/>
    <property type="project" value="InterPro"/>
</dbReference>
<dbReference type="NCBIfam" id="NF004314">
    <property type="entry name" value="PRK05710.1-3"/>
    <property type="match status" value="1"/>
</dbReference>
<name>A0A1N6FEV9_9GAMM</name>
<evidence type="ECO:0000256" key="5">
    <source>
        <dbReference type="ARBA" id="ARBA00022840"/>
    </source>
</evidence>
<keyword evidence="10" id="KW-1185">Reference proteome</keyword>
<evidence type="ECO:0000256" key="1">
    <source>
        <dbReference type="ARBA" id="ARBA00022598"/>
    </source>
</evidence>
<comment type="similarity">
    <text evidence="7">Belongs to the class-I aminoacyl-tRNA synthetase family.</text>
</comment>
<organism evidence="9 10">
    <name type="scientific">Sulfurivirga caldicuralii</name>
    <dbReference type="NCBI Taxonomy" id="364032"/>
    <lineage>
        <taxon>Bacteria</taxon>
        <taxon>Pseudomonadati</taxon>
        <taxon>Pseudomonadota</taxon>
        <taxon>Gammaproteobacteria</taxon>
        <taxon>Thiotrichales</taxon>
        <taxon>Piscirickettsiaceae</taxon>
        <taxon>Sulfurivirga</taxon>
    </lineage>
</organism>
<reference evidence="9 10" key="1">
    <citation type="submission" date="2016-11" db="EMBL/GenBank/DDBJ databases">
        <authorList>
            <person name="Jaros S."/>
            <person name="Januszkiewicz K."/>
            <person name="Wedrychowicz H."/>
        </authorList>
    </citation>
    <scope>NUCLEOTIDE SEQUENCE [LARGE SCALE GENOMIC DNA]</scope>
    <source>
        <strain evidence="9 10">DSM 17737</strain>
    </source>
</reference>
<dbReference type="InterPro" id="IPR014729">
    <property type="entry name" value="Rossmann-like_a/b/a_fold"/>
</dbReference>
<dbReference type="InterPro" id="IPR022380">
    <property type="entry name" value="Glu-Q_tRNA(Asp)_Synthase"/>
</dbReference>
<sequence length="306" mass="34306">MKSKASPDTSFYRGRFAPSPNGPLHFGSLIAATASFLDALVHNGEWWLRIDDIDPPRVVPGATDSILDTLGTYGFAWEGVVYQSQRHDLYAAHFDALQRSGYIYPCTCSRKMVFARHPRGLYSGHCRLNPPQAFDKPPAWRLQGVREQDAFDDLIQGHQTCDCPGEVGEFVIKRADGIWGYHFVCAVDEADMGITHVIRGADLLRSSFAQRQVLFALERPSPHYGHHPVITTPEGIKFSKRARSRALPLKAPSPVLACVFRHLGLDVPKELENETVSTLWEWGKAHYNRQLIPQQQAIPAHDCAPR</sequence>